<evidence type="ECO:0000313" key="2">
    <source>
        <dbReference type="EMBL" id="MBA2114600.1"/>
    </source>
</evidence>
<protein>
    <submittedName>
        <fullName evidence="2">Uncharacterized protein</fullName>
    </submittedName>
</protein>
<evidence type="ECO:0000313" key="3">
    <source>
        <dbReference type="Proteomes" id="UP000551616"/>
    </source>
</evidence>
<name>A0A7V8V485_9BACT</name>
<keyword evidence="1" id="KW-0472">Membrane</keyword>
<dbReference type="EMBL" id="JABRWO010000004">
    <property type="protein sequence ID" value="MBA2114600.1"/>
    <property type="molecule type" value="Genomic_DNA"/>
</dbReference>
<keyword evidence="1" id="KW-0812">Transmembrane</keyword>
<feature type="transmembrane region" description="Helical" evidence="1">
    <location>
        <begin position="73"/>
        <end position="92"/>
    </location>
</feature>
<keyword evidence="1" id="KW-1133">Transmembrane helix</keyword>
<keyword evidence="3" id="KW-1185">Reference proteome</keyword>
<gene>
    <name evidence="2" type="ORF">HOV93_17660</name>
</gene>
<proteinExistence type="predicted"/>
<dbReference type="AlphaFoldDB" id="A0A7V8V485"/>
<dbReference type="Proteomes" id="UP000551616">
    <property type="component" value="Unassembled WGS sequence"/>
</dbReference>
<sequence>MEHRKALEPVIMNNLDMHRTSKSACLRASQIQPPLPDGSFMVSVNDPVDAIHSERHPEEAVDRHREAVALDRLFWFSIGLLMVTGIALRIWVIL</sequence>
<organism evidence="2 3">
    <name type="scientific">Bremerella alba</name>
    <dbReference type="NCBI Taxonomy" id="980252"/>
    <lineage>
        <taxon>Bacteria</taxon>
        <taxon>Pseudomonadati</taxon>
        <taxon>Planctomycetota</taxon>
        <taxon>Planctomycetia</taxon>
        <taxon>Pirellulales</taxon>
        <taxon>Pirellulaceae</taxon>
        <taxon>Bremerella</taxon>
    </lineage>
</organism>
<accession>A0A7V8V485</accession>
<evidence type="ECO:0000256" key="1">
    <source>
        <dbReference type="SAM" id="Phobius"/>
    </source>
</evidence>
<comment type="caution">
    <text evidence="2">The sequence shown here is derived from an EMBL/GenBank/DDBJ whole genome shotgun (WGS) entry which is preliminary data.</text>
</comment>
<reference evidence="2 3" key="1">
    <citation type="submission" date="2020-05" db="EMBL/GenBank/DDBJ databases">
        <title>Bremerella alba sp. nov., a novel planctomycete isolated from the surface of the macroalga Fucus spiralis.</title>
        <authorList>
            <person name="Godinho O."/>
            <person name="Botelho R."/>
            <person name="Albuquerque L."/>
            <person name="Wiegand S."/>
            <person name="Da Costa M.S."/>
            <person name="Lobo-Da-Cunha A."/>
            <person name="Jogler C."/>
            <person name="Lage O.M."/>
        </authorList>
    </citation>
    <scope>NUCLEOTIDE SEQUENCE [LARGE SCALE GENOMIC DNA]</scope>
    <source>
        <strain evidence="2 3">FF15</strain>
    </source>
</reference>